<dbReference type="EMBL" id="JARBHB010000002">
    <property type="protein sequence ID" value="KAJ8894279.1"/>
    <property type="molecule type" value="Genomic_DNA"/>
</dbReference>
<reference evidence="2 3" key="1">
    <citation type="submission" date="2023-02" db="EMBL/GenBank/DDBJ databases">
        <title>LHISI_Scaffold_Assembly.</title>
        <authorList>
            <person name="Stuart O.P."/>
            <person name="Cleave R."/>
            <person name="Magrath M.J.L."/>
            <person name="Mikheyev A.S."/>
        </authorList>
    </citation>
    <scope>NUCLEOTIDE SEQUENCE [LARGE SCALE GENOMIC DNA]</scope>
    <source>
        <strain evidence="2">Daus_M_001</strain>
        <tissue evidence="2">Leg muscle</tissue>
    </source>
</reference>
<dbReference type="Proteomes" id="UP001159363">
    <property type="component" value="Chromosome 2"/>
</dbReference>
<feature type="chain" id="PRO_5045789326" evidence="1">
    <location>
        <begin position="19"/>
        <end position="406"/>
    </location>
</feature>
<keyword evidence="3" id="KW-1185">Reference proteome</keyword>
<evidence type="ECO:0000256" key="1">
    <source>
        <dbReference type="SAM" id="SignalP"/>
    </source>
</evidence>
<name>A0ABQ9IDG0_9NEOP</name>
<organism evidence="2 3">
    <name type="scientific">Dryococelus australis</name>
    <dbReference type="NCBI Taxonomy" id="614101"/>
    <lineage>
        <taxon>Eukaryota</taxon>
        <taxon>Metazoa</taxon>
        <taxon>Ecdysozoa</taxon>
        <taxon>Arthropoda</taxon>
        <taxon>Hexapoda</taxon>
        <taxon>Insecta</taxon>
        <taxon>Pterygota</taxon>
        <taxon>Neoptera</taxon>
        <taxon>Polyneoptera</taxon>
        <taxon>Phasmatodea</taxon>
        <taxon>Verophasmatodea</taxon>
        <taxon>Anareolatae</taxon>
        <taxon>Phasmatidae</taxon>
        <taxon>Eurycanthinae</taxon>
        <taxon>Dryococelus</taxon>
    </lineage>
</organism>
<sequence>MKVALLACVPLMLSMASGHEIRRLLDDVAVDRLRGNDVEAHPDFLKDVAVDVDDERFLQITHLRVSNARLEGDFQMVSNAVTQDFRGGGHFSAPDAVVSLFKNLGSALVSAVRFFSGSRLSPGATQRLDGYLKRNGVDPLDVEASLAGNRSDSELLASQMYERLMSEDLDEIVDFLLDVVRRKIREAGKDELEIPDQDCLRKRRHHRSRKVFYAAGGTVKGVSRLTRAGPTTVRREGSVIVVTCPLRLDRLDVLYEAYGLQLSRLKVASGGVKGGVRASPVEVSVDVGLADDGCCSAAVRRLQLSAGEVRLRLSGLSASHPTVDSCQRLLRRPLPPHCRSARRASALGRRHEHPARVPLPALILQPFTRISVTLPTTARPSWALVVILHGASTRQLLMCGSSFTSM</sequence>
<comment type="caution">
    <text evidence="2">The sequence shown here is derived from an EMBL/GenBank/DDBJ whole genome shotgun (WGS) entry which is preliminary data.</text>
</comment>
<accession>A0ABQ9IDG0</accession>
<protein>
    <submittedName>
        <fullName evidence="2">Uncharacterized protein</fullName>
    </submittedName>
</protein>
<proteinExistence type="predicted"/>
<evidence type="ECO:0000313" key="2">
    <source>
        <dbReference type="EMBL" id="KAJ8894279.1"/>
    </source>
</evidence>
<feature type="signal peptide" evidence="1">
    <location>
        <begin position="1"/>
        <end position="18"/>
    </location>
</feature>
<evidence type="ECO:0000313" key="3">
    <source>
        <dbReference type="Proteomes" id="UP001159363"/>
    </source>
</evidence>
<keyword evidence="1" id="KW-0732">Signal</keyword>
<gene>
    <name evidence="2" type="ORF">PR048_006892</name>
</gene>